<dbReference type="InterPro" id="IPR036188">
    <property type="entry name" value="FAD/NAD-bd_sf"/>
</dbReference>
<dbReference type="PANTHER" id="PTHR43004:SF19">
    <property type="entry name" value="BINDING MONOOXYGENASE, PUTATIVE (JCVI)-RELATED"/>
    <property type="match status" value="1"/>
</dbReference>
<dbReference type="SUPFAM" id="SSF51905">
    <property type="entry name" value="FAD/NAD(P)-binding domain"/>
    <property type="match status" value="1"/>
</dbReference>
<comment type="cofactor">
    <cofactor evidence="1">
        <name>FAD</name>
        <dbReference type="ChEBI" id="CHEBI:57692"/>
    </cofactor>
</comment>
<keyword evidence="7" id="KW-1185">Reference proteome</keyword>
<evidence type="ECO:0000259" key="5">
    <source>
        <dbReference type="Pfam" id="PF01494"/>
    </source>
</evidence>
<dbReference type="PRINTS" id="PR00420">
    <property type="entry name" value="RNGMNOXGNASE"/>
</dbReference>
<accession>A0A0D2DWA5</accession>
<gene>
    <name evidence="6" type="ORF">PV06_02516</name>
</gene>
<evidence type="ECO:0000256" key="2">
    <source>
        <dbReference type="ARBA" id="ARBA00022630"/>
    </source>
</evidence>
<dbReference type="InterPro" id="IPR002938">
    <property type="entry name" value="FAD-bd"/>
</dbReference>
<dbReference type="EMBL" id="KN847333">
    <property type="protein sequence ID" value="KIW46895.1"/>
    <property type="molecule type" value="Genomic_DNA"/>
</dbReference>
<keyword evidence="4" id="KW-0560">Oxidoreductase</keyword>
<dbReference type="Gene3D" id="3.30.9.10">
    <property type="entry name" value="D-Amino Acid Oxidase, subunit A, domain 2"/>
    <property type="match status" value="1"/>
</dbReference>
<dbReference type="RefSeq" id="XP_016267111.1">
    <property type="nucleotide sequence ID" value="XM_016403214.1"/>
</dbReference>
<dbReference type="GeneID" id="27354590"/>
<evidence type="ECO:0000256" key="3">
    <source>
        <dbReference type="ARBA" id="ARBA00022827"/>
    </source>
</evidence>
<dbReference type="GO" id="GO:0071949">
    <property type="term" value="F:FAD binding"/>
    <property type="evidence" value="ECO:0007669"/>
    <property type="project" value="InterPro"/>
</dbReference>
<evidence type="ECO:0000313" key="7">
    <source>
        <dbReference type="Proteomes" id="UP000053342"/>
    </source>
</evidence>
<dbReference type="STRING" id="215243.A0A0D2DWA5"/>
<dbReference type="VEuPathDB" id="FungiDB:PV06_02516"/>
<organism evidence="6 7">
    <name type="scientific">Exophiala oligosperma</name>
    <dbReference type="NCBI Taxonomy" id="215243"/>
    <lineage>
        <taxon>Eukaryota</taxon>
        <taxon>Fungi</taxon>
        <taxon>Dikarya</taxon>
        <taxon>Ascomycota</taxon>
        <taxon>Pezizomycotina</taxon>
        <taxon>Eurotiomycetes</taxon>
        <taxon>Chaetothyriomycetidae</taxon>
        <taxon>Chaetothyriales</taxon>
        <taxon>Herpotrichiellaceae</taxon>
        <taxon>Exophiala</taxon>
    </lineage>
</organism>
<proteinExistence type="predicted"/>
<dbReference type="Pfam" id="PF01494">
    <property type="entry name" value="FAD_binding_3"/>
    <property type="match status" value="1"/>
</dbReference>
<dbReference type="Proteomes" id="UP000053342">
    <property type="component" value="Unassembled WGS sequence"/>
</dbReference>
<dbReference type="InterPro" id="IPR050641">
    <property type="entry name" value="RIFMO-like"/>
</dbReference>
<reference evidence="6 7" key="1">
    <citation type="submission" date="2015-01" db="EMBL/GenBank/DDBJ databases">
        <title>The Genome Sequence of Exophiala oligosperma CBS72588.</title>
        <authorList>
            <consortium name="The Broad Institute Genomics Platform"/>
            <person name="Cuomo C."/>
            <person name="de Hoog S."/>
            <person name="Gorbushina A."/>
            <person name="Stielow B."/>
            <person name="Teixiera M."/>
            <person name="Abouelleil A."/>
            <person name="Chapman S.B."/>
            <person name="Priest M."/>
            <person name="Young S.K."/>
            <person name="Wortman J."/>
            <person name="Nusbaum C."/>
            <person name="Birren B."/>
        </authorList>
    </citation>
    <scope>NUCLEOTIDE SEQUENCE [LARGE SCALE GENOMIC DNA]</scope>
    <source>
        <strain evidence="6 7">CBS 72588</strain>
    </source>
</reference>
<dbReference type="Gene3D" id="3.50.50.60">
    <property type="entry name" value="FAD/NAD(P)-binding domain"/>
    <property type="match status" value="1"/>
</dbReference>
<dbReference type="Gene3D" id="3.40.30.120">
    <property type="match status" value="1"/>
</dbReference>
<evidence type="ECO:0000256" key="4">
    <source>
        <dbReference type="ARBA" id="ARBA00023002"/>
    </source>
</evidence>
<keyword evidence="2" id="KW-0285">Flavoprotein</keyword>
<protein>
    <recommendedName>
        <fullName evidence="5">FAD-binding domain-containing protein</fullName>
    </recommendedName>
</protein>
<dbReference type="AlphaFoldDB" id="A0A0D2DWA5"/>
<keyword evidence="3" id="KW-0274">FAD</keyword>
<dbReference type="PANTHER" id="PTHR43004">
    <property type="entry name" value="TRK SYSTEM POTASSIUM UPTAKE PROTEIN"/>
    <property type="match status" value="1"/>
</dbReference>
<dbReference type="HOGENOM" id="CLU_009665_14_3_1"/>
<name>A0A0D2DWA5_9EURO</name>
<sequence length="594" mass="65737">MLESMDATNPDQRPSSFVVHEHDAYNIDVPVLIVGGGPAGLFQAHLLSQLGVKCLIVERYPERLGAPKAHALSPRSLEICRQSHLDVAKIRQLGTQRRDAYWVNFVTNLSGQTIGVLPYERMDVDVLRYTPEMIHNIPQPAFEQYLTDVLAKDSNVDIRRGVSFISLRQDGFQAVITTVEERTTGHQFQIRSKYLIACDGARSKVRTGLGIGSDGEDSYETMMTIHFNANLRPIVGNRVGMLHWIADPLASGFIIAYDLSGNSVLISNFDATKQPVESWNQELCRQTVTSAIGKDIPFDVLSYRPWVLSRKVARFYRQGNVFLAGDAAHSFPPTGGLGLNSGLGDVHNLAYKIALVLQGKASERLLDSYDEERRQVAIVNSIQSVKNGKQIFGLLKTLGIGEDAVRARRNLYASLGDPDKKREIDEGIEAQREHFDNLALHIGYVYGDKSIPPHASKYVPSFAVGARLPHAWIRLLRQQSSTKPNLAPVDVSYVDEFSADDIQLRQHSTLDLCDIDKFTLLGNLDSVPGVKSYRLGRDFEVVGPGADGWLASSGLDKAGGLLVRPDQHILMVLDATTTAKDVEIVLDKYLGRSH</sequence>
<dbReference type="OrthoDB" id="2690153at2759"/>
<dbReference type="GO" id="GO:0016709">
    <property type="term" value="F:oxidoreductase activity, acting on paired donors, with incorporation or reduction of molecular oxygen, NAD(P)H as one donor, and incorporation of one atom of oxygen"/>
    <property type="evidence" value="ECO:0007669"/>
    <property type="project" value="UniProtKB-ARBA"/>
</dbReference>
<evidence type="ECO:0000313" key="6">
    <source>
        <dbReference type="EMBL" id="KIW46895.1"/>
    </source>
</evidence>
<evidence type="ECO:0000256" key="1">
    <source>
        <dbReference type="ARBA" id="ARBA00001974"/>
    </source>
</evidence>
<feature type="domain" description="FAD-binding" evidence="5">
    <location>
        <begin position="28"/>
        <end position="377"/>
    </location>
</feature>